<protein>
    <recommendedName>
        <fullName evidence="5">Cell division protein FtsL</fullName>
    </recommendedName>
</protein>
<reference evidence="3 4" key="1">
    <citation type="submission" date="2018-06" db="EMBL/GenBank/DDBJ databases">
        <title>Genomic Encyclopedia of Type Strains, Phase IV (KMG-IV): sequencing the most valuable type-strain genomes for metagenomic binning, comparative biology and taxonomic classification.</title>
        <authorList>
            <person name="Goeker M."/>
        </authorList>
    </citation>
    <scope>NUCLEOTIDE SEQUENCE [LARGE SCALE GENOMIC DNA]</scope>
    <source>
        <strain evidence="3 4">DSM 18048</strain>
    </source>
</reference>
<evidence type="ECO:0000313" key="3">
    <source>
        <dbReference type="EMBL" id="PYE54896.1"/>
    </source>
</evidence>
<feature type="transmembrane region" description="Helical" evidence="2">
    <location>
        <begin position="14"/>
        <end position="33"/>
    </location>
</feature>
<evidence type="ECO:0000313" key="4">
    <source>
        <dbReference type="Proteomes" id="UP000248326"/>
    </source>
</evidence>
<keyword evidence="2" id="KW-0472">Membrane</keyword>
<keyword evidence="2" id="KW-0812">Transmembrane</keyword>
<dbReference type="AlphaFoldDB" id="A0A318S7K5"/>
<keyword evidence="2" id="KW-1133">Transmembrane helix</keyword>
<keyword evidence="4" id="KW-1185">Reference proteome</keyword>
<evidence type="ECO:0000256" key="2">
    <source>
        <dbReference type="SAM" id="Phobius"/>
    </source>
</evidence>
<dbReference type="Proteomes" id="UP000248326">
    <property type="component" value="Unassembled WGS sequence"/>
</dbReference>
<organism evidence="3 4">
    <name type="scientific">Deinococcus yavapaiensis KR-236</name>
    <dbReference type="NCBI Taxonomy" id="694435"/>
    <lineage>
        <taxon>Bacteria</taxon>
        <taxon>Thermotogati</taxon>
        <taxon>Deinococcota</taxon>
        <taxon>Deinococci</taxon>
        <taxon>Deinococcales</taxon>
        <taxon>Deinococcaceae</taxon>
        <taxon>Deinococcus</taxon>
    </lineage>
</organism>
<dbReference type="EMBL" id="QJSX01000004">
    <property type="protein sequence ID" value="PYE54896.1"/>
    <property type="molecule type" value="Genomic_DNA"/>
</dbReference>
<name>A0A318S7K5_9DEIO</name>
<sequence length="116" mass="13216">MTSPVELDEWRARALRYTLIYVVLAVALMGLRFTTRDIRPALLTLRDERATLQAQKRDLQVALQTSTSAARVRNWALDNGMIDFARAKKETASFEALPPPPALPEHRALEVTTQWR</sequence>
<evidence type="ECO:0000256" key="1">
    <source>
        <dbReference type="SAM" id="MobiDB-lite"/>
    </source>
</evidence>
<comment type="caution">
    <text evidence="3">The sequence shown here is derived from an EMBL/GenBank/DDBJ whole genome shotgun (WGS) entry which is preliminary data.</text>
</comment>
<gene>
    <name evidence="3" type="ORF">DES52_104167</name>
</gene>
<dbReference type="RefSeq" id="WP_110886009.1">
    <property type="nucleotide sequence ID" value="NZ_QJSX01000004.1"/>
</dbReference>
<feature type="region of interest" description="Disordered" evidence="1">
    <location>
        <begin position="95"/>
        <end position="116"/>
    </location>
</feature>
<evidence type="ECO:0008006" key="5">
    <source>
        <dbReference type="Google" id="ProtNLM"/>
    </source>
</evidence>
<proteinExistence type="predicted"/>
<dbReference type="OrthoDB" id="69325at2"/>
<accession>A0A318S7K5</accession>